<accession>A0A7Y6NMJ9</accession>
<sequence length="244" mass="26502">MINRRQWIAAASAALLARPLLARDRRSMHVTTLYTFGDSVLDCGHYNVHGVHPGQLLVRNDDALFPEFRGRDLSSRGPARLAHRAVDGATVDGLERQLAGVKKGAGEVAIVSVGGNDLLRGLAADGGAGMQRFEATYERFLGALPIRPVILASVYDPTFGDDSRNFLGVPAPVARANHRRVNAIIAELAQRHGRLADVHAHFLRGDEGWFTRTIEPSLVGASEVRRVFLDNLAALEPPLARRAP</sequence>
<gene>
    <name evidence="2" type="ORF">HQN59_08870</name>
</gene>
<dbReference type="SUPFAM" id="SSF52266">
    <property type="entry name" value="SGNH hydrolase"/>
    <property type="match status" value="1"/>
</dbReference>
<dbReference type="Gene3D" id="3.40.50.1110">
    <property type="entry name" value="SGNH hydrolase"/>
    <property type="match status" value="1"/>
</dbReference>
<evidence type="ECO:0000259" key="1">
    <source>
        <dbReference type="Pfam" id="PF13472"/>
    </source>
</evidence>
<name>A0A7Y6NMJ9_9BURK</name>
<protein>
    <submittedName>
        <fullName evidence="2">SGNH/GDSL hydrolase family protein</fullName>
    </submittedName>
</protein>
<dbReference type="Proteomes" id="UP000529637">
    <property type="component" value="Unassembled WGS sequence"/>
</dbReference>
<reference evidence="2 3" key="1">
    <citation type="submission" date="2020-06" db="EMBL/GenBank/DDBJ databases">
        <title>Schlegella sp. ID0723 isolated from air conditioner.</title>
        <authorList>
            <person name="Kim D.Y."/>
            <person name="Kim D.-U."/>
        </authorList>
    </citation>
    <scope>NUCLEOTIDE SEQUENCE [LARGE SCALE GENOMIC DNA]</scope>
    <source>
        <strain evidence="2 3">ID0723</strain>
    </source>
</reference>
<dbReference type="InterPro" id="IPR013830">
    <property type="entry name" value="SGNH_hydro"/>
</dbReference>
<dbReference type="GO" id="GO:0016788">
    <property type="term" value="F:hydrolase activity, acting on ester bonds"/>
    <property type="evidence" value="ECO:0007669"/>
    <property type="project" value="UniProtKB-ARBA"/>
</dbReference>
<feature type="domain" description="SGNH hydrolase-type esterase" evidence="1">
    <location>
        <begin position="36"/>
        <end position="211"/>
    </location>
</feature>
<proteinExistence type="predicted"/>
<comment type="caution">
    <text evidence="2">The sequence shown here is derived from an EMBL/GenBank/DDBJ whole genome shotgun (WGS) entry which is preliminary data.</text>
</comment>
<organism evidence="2 3">
    <name type="scientific">Piscinibacter koreensis</name>
    <dbReference type="NCBI Taxonomy" id="2742824"/>
    <lineage>
        <taxon>Bacteria</taxon>
        <taxon>Pseudomonadati</taxon>
        <taxon>Pseudomonadota</taxon>
        <taxon>Betaproteobacteria</taxon>
        <taxon>Burkholderiales</taxon>
        <taxon>Sphaerotilaceae</taxon>
        <taxon>Piscinibacter</taxon>
    </lineage>
</organism>
<dbReference type="EMBL" id="JABWMJ010000003">
    <property type="protein sequence ID" value="NUZ05876.1"/>
    <property type="molecule type" value="Genomic_DNA"/>
</dbReference>
<dbReference type="InterPro" id="IPR036514">
    <property type="entry name" value="SGNH_hydro_sf"/>
</dbReference>
<dbReference type="AlphaFoldDB" id="A0A7Y6NMJ9"/>
<keyword evidence="3" id="KW-1185">Reference proteome</keyword>
<evidence type="ECO:0000313" key="3">
    <source>
        <dbReference type="Proteomes" id="UP000529637"/>
    </source>
</evidence>
<dbReference type="Pfam" id="PF13472">
    <property type="entry name" value="Lipase_GDSL_2"/>
    <property type="match status" value="1"/>
</dbReference>
<dbReference type="RefSeq" id="WP_176068500.1">
    <property type="nucleotide sequence ID" value="NZ_JABWMJ010000003.1"/>
</dbReference>
<dbReference type="CDD" id="cd00229">
    <property type="entry name" value="SGNH_hydrolase"/>
    <property type="match status" value="1"/>
</dbReference>
<evidence type="ECO:0000313" key="2">
    <source>
        <dbReference type="EMBL" id="NUZ05876.1"/>
    </source>
</evidence>
<keyword evidence="2" id="KW-0378">Hydrolase</keyword>